<accession>A0A0A0BJG2</accession>
<gene>
    <name evidence="1" type="ORF">LP43_0203</name>
</gene>
<reference evidence="1 2" key="1">
    <citation type="submission" date="2014-09" db="EMBL/GenBank/DDBJ databases">
        <authorList>
            <person name="Grob C."/>
            <person name="Taubert M."/>
            <person name="Howat A.M."/>
            <person name="Burns O.J."/>
            <person name="Dixon J.L."/>
            <person name="Chen Y."/>
            <person name="Murrell J.C."/>
        </authorList>
    </citation>
    <scope>NUCLEOTIDE SEQUENCE [LARGE SCALE GENOMIC DNA]</scope>
    <source>
        <strain evidence="1">L4</strain>
    </source>
</reference>
<dbReference type="STRING" id="392484.LP43_0203"/>
<dbReference type="EMBL" id="JRQD01000001">
    <property type="protein sequence ID" value="KGM07787.1"/>
    <property type="molecule type" value="Genomic_DNA"/>
</dbReference>
<protein>
    <submittedName>
        <fullName evidence="1">Fap system putative outer membrane protein</fullName>
    </submittedName>
</protein>
<proteinExistence type="predicted"/>
<dbReference type="AlphaFoldDB" id="A0A0A0BJG2"/>
<evidence type="ECO:0000313" key="1">
    <source>
        <dbReference type="EMBL" id="KGM07787.1"/>
    </source>
</evidence>
<evidence type="ECO:0000313" key="2">
    <source>
        <dbReference type="Proteomes" id="UP000029999"/>
    </source>
</evidence>
<dbReference type="Proteomes" id="UP000029999">
    <property type="component" value="Unassembled WGS sequence"/>
</dbReference>
<comment type="caution">
    <text evidence="1">The sequence shown here is derived from an EMBL/GenBank/DDBJ whole genome shotgun (WGS) entry which is preliminary data.</text>
</comment>
<sequence>MLIFCIAPLQHAHAELPEMGVFSNAQELSDDVLGETRGKFVSAGQIMTFGIRMVTEWITSTGEVINASGTLAVNMANSQPSISFEPVISIHQAQPVGQPSSQGNNFVTGGQGLENVTGVVQSIQVAGNTNGIGNSIGISVKKYNESGNNPPVGNTGANLNVTTPSGNTAAVSLVNNGLSVNVNVLEQGQAQQAIRSISQGNGQVLQSVRLGGDLNQIRNLINLDIQTRNNAVSSSANTQQILSSLRQLSQTTPF</sequence>
<organism evidence="1 2">
    <name type="scientific">Methylophaga thiooxydans</name>
    <dbReference type="NCBI Taxonomy" id="392484"/>
    <lineage>
        <taxon>Bacteria</taxon>
        <taxon>Pseudomonadati</taxon>
        <taxon>Pseudomonadota</taxon>
        <taxon>Gammaproteobacteria</taxon>
        <taxon>Thiotrichales</taxon>
        <taxon>Piscirickettsiaceae</taxon>
        <taxon>Methylophaga</taxon>
    </lineage>
</organism>
<name>A0A0A0BJG2_9GAMM</name>